<evidence type="ECO:0000313" key="7">
    <source>
        <dbReference type="EMBL" id="PVX49831.1"/>
    </source>
</evidence>
<dbReference type="Pfam" id="PF00691">
    <property type="entry name" value="OmpA"/>
    <property type="match status" value="1"/>
</dbReference>
<dbReference type="SUPFAM" id="SSF103088">
    <property type="entry name" value="OmpA-like"/>
    <property type="match status" value="1"/>
</dbReference>
<evidence type="ECO:0000256" key="3">
    <source>
        <dbReference type="ARBA" id="ARBA00023237"/>
    </source>
</evidence>
<accession>A0A7L4UMI6</accession>
<feature type="signal peptide" evidence="5">
    <location>
        <begin position="1"/>
        <end position="21"/>
    </location>
</feature>
<feature type="chain" id="PRO_5029522110" evidence="5">
    <location>
        <begin position="22"/>
        <end position="373"/>
    </location>
</feature>
<dbReference type="PROSITE" id="PS51123">
    <property type="entry name" value="OMPA_2"/>
    <property type="match status" value="1"/>
</dbReference>
<evidence type="ECO:0000313" key="8">
    <source>
        <dbReference type="Proteomes" id="UP000251835"/>
    </source>
</evidence>
<dbReference type="InterPro" id="IPR050330">
    <property type="entry name" value="Bact_OuterMem_StrucFunc"/>
</dbReference>
<proteinExistence type="predicted"/>
<evidence type="ECO:0000256" key="4">
    <source>
        <dbReference type="PROSITE-ProRule" id="PRU00473"/>
    </source>
</evidence>
<dbReference type="InterPro" id="IPR006664">
    <property type="entry name" value="OMP_bac"/>
</dbReference>
<evidence type="ECO:0000256" key="1">
    <source>
        <dbReference type="ARBA" id="ARBA00004442"/>
    </source>
</evidence>
<gene>
    <name evidence="7" type="ORF">C7377_1465</name>
</gene>
<reference evidence="7 8" key="1">
    <citation type="submission" date="2018-05" db="EMBL/GenBank/DDBJ databases">
        <title>Genomic Encyclopedia of Type Strains, Phase IV (KMG-IV): sequencing the most valuable type-strain genomes for metagenomic binning, comparative biology and taxonomic classification.</title>
        <authorList>
            <person name="Goeker M."/>
        </authorList>
    </citation>
    <scope>NUCLEOTIDE SEQUENCE [LARGE SCALE GENOMIC DNA]</scope>
    <source>
        <strain evidence="7 8">DSM 28579</strain>
    </source>
</reference>
<evidence type="ECO:0000256" key="2">
    <source>
        <dbReference type="ARBA" id="ARBA00023136"/>
    </source>
</evidence>
<dbReference type="OrthoDB" id="9805336at2"/>
<evidence type="ECO:0000256" key="5">
    <source>
        <dbReference type="SAM" id="SignalP"/>
    </source>
</evidence>
<comment type="caution">
    <text evidence="7">The sequence shown here is derived from an EMBL/GenBank/DDBJ whole genome shotgun (WGS) entry which is preliminary data.</text>
</comment>
<dbReference type="InterPro" id="IPR036737">
    <property type="entry name" value="OmpA-like_sf"/>
</dbReference>
<dbReference type="GO" id="GO:0009279">
    <property type="term" value="C:cell outer membrane"/>
    <property type="evidence" value="ECO:0007669"/>
    <property type="project" value="UniProtKB-SubCell"/>
</dbReference>
<name>A0A7L4UMI6_BALHA</name>
<organism evidence="7 8">
    <name type="scientific">Balneicella halophila</name>
    <dbReference type="NCBI Taxonomy" id="1537566"/>
    <lineage>
        <taxon>Bacteria</taxon>
        <taxon>Pseudomonadati</taxon>
        <taxon>Bacteroidota</taxon>
        <taxon>Bacteroidia</taxon>
        <taxon>Bacteroidales</taxon>
        <taxon>Balneicellaceae</taxon>
        <taxon>Balneicella</taxon>
    </lineage>
</organism>
<dbReference type="PRINTS" id="PR01021">
    <property type="entry name" value="OMPADOMAIN"/>
</dbReference>
<dbReference type="InterPro" id="IPR006665">
    <property type="entry name" value="OmpA-like"/>
</dbReference>
<dbReference type="Gene3D" id="3.30.1330.60">
    <property type="entry name" value="OmpA-like domain"/>
    <property type="match status" value="1"/>
</dbReference>
<dbReference type="PANTHER" id="PTHR30329:SF21">
    <property type="entry name" value="LIPOPROTEIN YIAD-RELATED"/>
    <property type="match status" value="1"/>
</dbReference>
<dbReference type="AlphaFoldDB" id="A0A7L4UMI6"/>
<dbReference type="RefSeq" id="WP_116496692.1">
    <property type="nucleotide sequence ID" value="NZ_QENZ01000005.1"/>
</dbReference>
<keyword evidence="8" id="KW-1185">Reference proteome</keyword>
<dbReference type="CDD" id="cd07185">
    <property type="entry name" value="OmpA_C-like"/>
    <property type="match status" value="1"/>
</dbReference>
<keyword evidence="3" id="KW-0998">Cell outer membrane</keyword>
<dbReference type="EMBL" id="QENZ01000005">
    <property type="protein sequence ID" value="PVX49831.1"/>
    <property type="molecule type" value="Genomic_DNA"/>
</dbReference>
<sequence length="373" mass="42149">MKKINLLLTSVALFIGSFAFGQSFDEKLPSNPTPGKCYVKCITPNVFETKEVTIQTAPEYTVLKMVPAEFKTEEETFMSKPAYKEYTFTPATFKTEYVTVRVEPDYNKVNIIPAKFKPSSEEIEVFPMVGKWEYGTLPGCKSANPEDCRTLCWKETPARYKTVPTKVLDTDATNTTTLVPGKDKKYPILVMDVPAQVHEKTIPAEYKTVTKRVKVKDETVVEEKIPAVYKTEEIQVLKSKGGVTVWEEVDCGLLDYSLLPIYYDLNSARLRESSKAIIDSKIYNVMKQKPNVSVEIASHTDSRGNAAFNKDLSQRRAQSVVDYLVSKGIQRNRLVARGFGETRLVNKCSDGVDCTETQHQQNRRTEFRIIGAN</sequence>
<keyword evidence="5" id="KW-0732">Signal</keyword>
<comment type="subcellular location">
    <subcellularLocation>
        <location evidence="1">Cell outer membrane</location>
    </subcellularLocation>
</comment>
<evidence type="ECO:0000259" key="6">
    <source>
        <dbReference type="PROSITE" id="PS51123"/>
    </source>
</evidence>
<dbReference type="Proteomes" id="UP000251835">
    <property type="component" value="Unassembled WGS sequence"/>
</dbReference>
<dbReference type="PANTHER" id="PTHR30329">
    <property type="entry name" value="STATOR ELEMENT OF FLAGELLAR MOTOR COMPLEX"/>
    <property type="match status" value="1"/>
</dbReference>
<protein>
    <submittedName>
        <fullName evidence="7">OmpA family protein</fullName>
    </submittedName>
</protein>
<feature type="domain" description="OmpA-like" evidence="6">
    <location>
        <begin position="250"/>
        <end position="373"/>
    </location>
</feature>
<keyword evidence="2 4" id="KW-0472">Membrane</keyword>